<name>A0A7I7NQR2_9MYCO</name>
<dbReference type="KEGG" id="mlj:MLAC_41640"/>
<reference evidence="2 3" key="1">
    <citation type="journal article" date="2019" name="Emerg. Microbes Infect.">
        <title>Comprehensive subspecies identification of 175 nontuberculous mycobacteria species based on 7547 genomic profiles.</title>
        <authorList>
            <person name="Matsumoto Y."/>
            <person name="Kinjo T."/>
            <person name="Motooka D."/>
            <person name="Nabeya D."/>
            <person name="Jung N."/>
            <person name="Uechi K."/>
            <person name="Horii T."/>
            <person name="Iida T."/>
            <person name="Fujita J."/>
            <person name="Nakamura S."/>
        </authorList>
    </citation>
    <scope>NUCLEOTIDE SEQUENCE [LARGE SCALE GENOMIC DNA]</scope>
    <source>
        <strain evidence="2 3">JCM 15657</strain>
    </source>
</reference>
<dbReference type="EMBL" id="AP022581">
    <property type="protein sequence ID" value="BBX98870.1"/>
    <property type="molecule type" value="Genomic_DNA"/>
</dbReference>
<evidence type="ECO:0000313" key="2">
    <source>
        <dbReference type="EMBL" id="BBX98870.1"/>
    </source>
</evidence>
<dbReference type="OrthoDB" id="4727831at2"/>
<organism evidence="2 3">
    <name type="scientific">Mycobacterium lacus</name>
    <dbReference type="NCBI Taxonomy" id="169765"/>
    <lineage>
        <taxon>Bacteria</taxon>
        <taxon>Bacillati</taxon>
        <taxon>Actinomycetota</taxon>
        <taxon>Actinomycetes</taxon>
        <taxon>Mycobacteriales</taxon>
        <taxon>Mycobacteriaceae</taxon>
        <taxon>Mycobacterium</taxon>
    </lineage>
</organism>
<dbReference type="Proteomes" id="UP000466396">
    <property type="component" value="Chromosome"/>
</dbReference>
<protein>
    <submittedName>
        <fullName evidence="2">Uncharacterized protein</fullName>
    </submittedName>
</protein>
<proteinExistence type="predicted"/>
<keyword evidence="1" id="KW-0812">Transmembrane</keyword>
<gene>
    <name evidence="2" type="ORF">MLAC_41640</name>
</gene>
<keyword evidence="1" id="KW-0472">Membrane</keyword>
<dbReference type="AlphaFoldDB" id="A0A7I7NQR2"/>
<keyword evidence="3" id="KW-1185">Reference proteome</keyword>
<evidence type="ECO:0000256" key="1">
    <source>
        <dbReference type="SAM" id="Phobius"/>
    </source>
</evidence>
<keyword evidence="1" id="KW-1133">Transmembrane helix</keyword>
<sequence length="126" mass="14207">MTTPSNPWGGERGKLSHRLQMRGQPLGRRRARRLCRRFARVGVETPPGRLQAILAGAPAAENELTDVKFALIATQLNHEKRVATFKRLQRRGTRSLIFVGLFLVMLNFLFCLAYALLNLTQQAPPL</sequence>
<accession>A0A7I7NQR2</accession>
<feature type="transmembrane region" description="Helical" evidence="1">
    <location>
        <begin position="96"/>
        <end position="117"/>
    </location>
</feature>
<evidence type="ECO:0000313" key="3">
    <source>
        <dbReference type="Proteomes" id="UP000466396"/>
    </source>
</evidence>
<dbReference type="RefSeq" id="WP_085162537.1">
    <property type="nucleotide sequence ID" value="NZ_AP022581.1"/>
</dbReference>